<accession>A0A8T9BWD2</accession>
<keyword evidence="7" id="KW-1185">Reference proteome</keyword>
<keyword evidence="5 6" id="KW-0503">Monooxygenase</keyword>
<keyword evidence="2" id="KW-0285">Flavoprotein</keyword>
<dbReference type="PANTHER" id="PTHR47178">
    <property type="entry name" value="MONOOXYGENASE, FAD-BINDING"/>
    <property type="match status" value="1"/>
</dbReference>
<dbReference type="OrthoDB" id="47494at2759"/>
<dbReference type="InterPro" id="IPR036188">
    <property type="entry name" value="FAD/NAD-bd_sf"/>
</dbReference>
<evidence type="ECO:0000256" key="5">
    <source>
        <dbReference type="ARBA" id="ARBA00023033"/>
    </source>
</evidence>
<keyword evidence="4" id="KW-0560">Oxidoreductase</keyword>
<proteinExistence type="predicted"/>
<dbReference type="GO" id="GO:0004497">
    <property type="term" value="F:monooxygenase activity"/>
    <property type="evidence" value="ECO:0007669"/>
    <property type="project" value="UniProtKB-KW"/>
</dbReference>
<evidence type="ECO:0000256" key="3">
    <source>
        <dbReference type="ARBA" id="ARBA00022827"/>
    </source>
</evidence>
<evidence type="ECO:0000256" key="2">
    <source>
        <dbReference type="ARBA" id="ARBA00022630"/>
    </source>
</evidence>
<comment type="cofactor">
    <cofactor evidence="1">
        <name>FAD</name>
        <dbReference type="ChEBI" id="CHEBI:57692"/>
    </cofactor>
</comment>
<name>A0A8T9BWD2_9HELO</name>
<gene>
    <name evidence="6" type="ORF">LSUE1_G007643</name>
</gene>
<comment type="caution">
    <text evidence="6">The sequence shown here is derived from an EMBL/GenBank/DDBJ whole genome shotgun (WGS) entry which is preliminary data.</text>
</comment>
<evidence type="ECO:0000256" key="4">
    <source>
        <dbReference type="ARBA" id="ARBA00023002"/>
    </source>
</evidence>
<dbReference type="PANTHER" id="PTHR47178:SF1">
    <property type="entry name" value="FAD-BINDING DOMAIN-CONTAINING PROTEIN-RELATED"/>
    <property type="match status" value="1"/>
</dbReference>
<dbReference type="Gene3D" id="3.50.50.60">
    <property type="entry name" value="FAD/NAD(P)-binding domain"/>
    <property type="match status" value="1"/>
</dbReference>
<dbReference type="SUPFAM" id="SSF51905">
    <property type="entry name" value="FAD/NAD(P)-binding domain"/>
    <property type="match status" value="1"/>
</dbReference>
<dbReference type="Proteomes" id="UP000469558">
    <property type="component" value="Unassembled WGS sequence"/>
</dbReference>
<evidence type="ECO:0000256" key="1">
    <source>
        <dbReference type="ARBA" id="ARBA00001974"/>
    </source>
</evidence>
<keyword evidence="3" id="KW-0274">FAD</keyword>
<protein>
    <submittedName>
        <fullName evidence="6">Putative FAD-dependent monooxygenase</fullName>
    </submittedName>
</protein>
<evidence type="ECO:0000313" key="7">
    <source>
        <dbReference type="Proteomes" id="UP000469558"/>
    </source>
</evidence>
<dbReference type="EMBL" id="QGMK01001565">
    <property type="protein sequence ID" value="TVY67432.1"/>
    <property type="molecule type" value="Genomic_DNA"/>
</dbReference>
<sequence length="148" mass="16301">MFLNLATAESLFHIPPSRRLRINREKLRKLLLDGIEVQWNKSLTKFSTSPSCVGVRFQDGSLVEGKLLIGADGANSKLRRLLCPETGASNQLPIRCLGGTIKLSPEAIKPLRSLDPLLFQGCHPDTSTNLWYSVLDTPEANGSKGEEE</sequence>
<dbReference type="AlphaFoldDB" id="A0A8T9BWD2"/>
<evidence type="ECO:0000313" key="6">
    <source>
        <dbReference type="EMBL" id="TVY67432.1"/>
    </source>
</evidence>
<reference evidence="6 7" key="1">
    <citation type="submission" date="2018-05" db="EMBL/GenBank/DDBJ databases">
        <title>Genome sequencing and assembly of the regulated plant pathogen Lachnellula willkommii and related sister species for the development of diagnostic species identification markers.</title>
        <authorList>
            <person name="Giroux E."/>
            <person name="Bilodeau G."/>
        </authorList>
    </citation>
    <scope>NUCLEOTIDE SEQUENCE [LARGE SCALE GENOMIC DNA]</scope>
    <source>
        <strain evidence="6 7">CBS 268.59</strain>
    </source>
</reference>
<organism evidence="6 7">
    <name type="scientific">Lachnellula suecica</name>
    <dbReference type="NCBI Taxonomy" id="602035"/>
    <lineage>
        <taxon>Eukaryota</taxon>
        <taxon>Fungi</taxon>
        <taxon>Dikarya</taxon>
        <taxon>Ascomycota</taxon>
        <taxon>Pezizomycotina</taxon>
        <taxon>Leotiomycetes</taxon>
        <taxon>Helotiales</taxon>
        <taxon>Lachnaceae</taxon>
        <taxon>Lachnellula</taxon>
    </lineage>
</organism>